<evidence type="ECO:0000313" key="5">
    <source>
        <dbReference type="Proteomes" id="UP000092247"/>
    </source>
</evidence>
<evidence type="ECO:0000256" key="2">
    <source>
        <dbReference type="PROSITE-ProRule" id="PRU01323"/>
    </source>
</evidence>
<dbReference type="EMBL" id="LZEX01000001">
    <property type="protein sequence ID" value="OBU11398.1"/>
    <property type="molecule type" value="Genomic_DNA"/>
</dbReference>
<dbReference type="RefSeq" id="WP_067420632.1">
    <property type="nucleotide sequence ID" value="NZ_CBCPID010000003.1"/>
</dbReference>
<feature type="chain" id="PRO_5008610051" evidence="3">
    <location>
        <begin position="26"/>
        <end position="127"/>
    </location>
</feature>
<comment type="caution">
    <text evidence="2">Lacks conserved residue(s) required for the propagation of feature annotation.</text>
</comment>
<keyword evidence="3" id="KW-0732">Signal</keyword>
<dbReference type="Pfam" id="PF13995">
    <property type="entry name" value="YebF"/>
    <property type="match status" value="1"/>
</dbReference>
<dbReference type="STRING" id="368603.AYY16_05035"/>
<name>A0A1B8HPY1_9GAMM</name>
<dbReference type="AlphaFoldDB" id="A0A1B8HPY1"/>
<dbReference type="PROSITE" id="PS51979">
    <property type="entry name" value="YEBF_CMI"/>
    <property type="match status" value="1"/>
</dbReference>
<dbReference type="Gene3D" id="3.10.450.300">
    <property type="entry name" value="YebF/Colicin-M immunity protein"/>
    <property type="match status" value="1"/>
</dbReference>
<comment type="caution">
    <text evidence="4">The sequence shown here is derived from an EMBL/GenBank/DDBJ whole genome shotgun (WGS) entry which is preliminary data.</text>
</comment>
<organism evidence="4 5">
    <name type="scientific">Morganella psychrotolerans</name>
    <dbReference type="NCBI Taxonomy" id="368603"/>
    <lineage>
        <taxon>Bacteria</taxon>
        <taxon>Pseudomonadati</taxon>
        <taxon>Pseudomonadota</taxon>
        <taxon>Gammaproteobacteria</taxon>
        <taxon>Enterobacterales</taxon>
        <taxon>Morganellaceae</taxon>
        <taxon>Morganella</taxon>
    </lineage>
</organism>
<feature type="signal peptide" evidence="3">
    <location>
        <begin position="1"/>
        <end position="25"/>
    </location>
</feature>
<evidence type="ECO:0000256" key="3">
    <source>
        <dbReference type="SAM" id="SignalP"/>
    </source>
</evidence>
<dbReference type="Proteomes" id="UP000092247">
    <property type="component" value="Unassembled WGS sequence"/>
</dbReference>
<evidence type="ECO:0000313" key="4">
    <source>
        <dbReference type="EMBL" id="OBU11398.1"/>
    </source>
</evidence>
<dbReference type="InterPro" id="IPR038703">
    <property type="entry name" value="YebF/Cmi_sf"/>
</dbReference>
<reference evidence="4 5" key="1">
    <citation type="submission" date="2016-06" db="EMBL/GenBank/DDBJ databases">
        <authorList>
            <person name="Kjaerup R.B."/>
            <person name="Dalgaard T.S."/>
            <person name="Juul-Madsen H.R."/>
        </authorList>
    </citation>
    <scope>NUCLEOTIDE SEQUENCE [LARGE SCALE GENOMIC DNA]</scope>
    <source>
        <strain evidence="4 5">GCSL-Mp3</strain>
    </source>
</reference>
<gene>
    <name evidence="4" type="ORF">AYY17_01255</name>
</gene>
<dbReference type="NCBIfam" id="NF041240">
    <property type="entry name" value="YebF_not_Cmi"/>
    <property type="match status" value="1"/>
</dbReference>
<keyword evidence="1" id="KW-1015">Disulfide bond</keyword>
<dbReference type="InterPro" id="IPR025603">
    <property type="entry name" value="YebF/ColM_immunity"/>
</dbReference>
<sequence length="127" mass="14003">MNVINLCTRIGLSGAGILLAFTVSAQTPVKPVVENERMVTFPTCDSLTKDQVAAQVKYDFVQNRYTRWQDDKALLGSKPVAWVNTADVTEKDGNYTVPLTVRGSKKQLSYIVDINCAAQTMTYGLPK</sequence>
<proteinExistence type="predicted"/>
<evidence type="ECO:0000256" key="1">
    <source>
        <dbReference type="ARBA" id="ARBA00023157"/>
    </source>
</evidence>
<protein>
    <submittedName>
        <fullName evidence="4">Small secreted protein YebF</fullName>
    </submittedName>
</protein>
<accession>A0A1B8HPY1</accession>